<name>A0A6A5XWF9_9PLEO</name>
<proteinExistence type="predicted"/>
<dbReference type="RefSeq" id="XP_033385841.1">
    <property type="nucleotide sequence ID" value="XM_033521272.1"/>
</dbReference>
<organism evidence="1 2">
    <name type="scientific">Aaosphaeria arxii CBS 175.79</name>
    <dbReference type="NCBI Taxonomy" id="1450172"/>
    <lineage>
        <taxon>Eukaryota</taxon>
        <taxon>Fungi</taxon>
        <taxon>Dikarya</taxon>
        <taxon>Ascomycota</taxon>
        <taxon>Pezizomycotina</taxon>
        <taxon>Dothideomycetes</taxon>
        <taxon>Pleosporomycetidae</taxon>
        <taxon>Pleosporales</taxon>
        <taxon>Pleosporales incertae sedis</taxon>
        <taxon>Aaosphaeria</taxon>
    </lineage>
</organism>
<evidence type="ECO:0000313" key="2">
    <source>
        <dbReference type="Proteomes" id="UP000799778"/>
    </source>
</evidence>
<reference evidence="1" key="1">
    <citation type="journal article" date="2020" name="Stud. Mycol.">
        <title>101 Dothideomycetes genomes: a test case for predicting lifestyles and emergence of pathogens.</title>
        <authorList>
            <person name="Haridas S."/>
            <person name="Albert R."/>
            <person name="Binder M."/>
            <person name="Bloem J."/>
            <person name="Labutti K."/>
            <person name="Salamov A."/>
            <person name="Andreopoulos B."/>
            <person name="Baker S."/>
            <person name="Barry K."/>
            <person name="Bills G."/>
            <person name="Bluhm B."/>
            <person name="Cannon C."/>
            <person name="Castanera R."/>
            <person name="Culley D."/>
            <person name="Daum C."/>
            <person name="Ezra D."/>
            <person name="Gonzalez J."/>
            <person name="Henrissat B."/>
            <person name="Kuo A."/>
            <person name="Liang C."/>
            <person name="Lipzen A."/>
            <person name="Lutzoni F."/>
            <person name="Magnuson J."/>
            <person name="Mondo S."/>
            <person name="Nolan M."/>
            <person name="Ohm R."/>
            <person name="Pangilinan J."/>
            <person name="Park H.-J."/>
            <person name="Ramirez L."/>
            <person name="Alfaro M."/>
            <person name="Sun H."/>
            <person name="Tritt A."/>
            <person name="Yoshinaga Y."/>
            <person name="Zwiers L.-H."/>
            <person name="Turgeon B."/>
            <person name="Goodwin S."/>
            <person name="Spatafora J."/>
            <person name="Crous P."/>
            <person name="Grigoriev I."/>
        </authorList>
    </citation>
    <scope>NUCLEOTIDE SEQUENCE</scope>
    <source>
        <strain evidence="1">CBS 175.79</strain>
    </source>
</reference>
<dbReference type="EMBL" id="ML978068">
    <property type="protein sequence ID" value="KAF2017502.1"/>
    <property type="molecule type" value="Genomic_DNA"/>
</dbReference>
<dbReference type="GeneID" id="54278669"/>
<gene>
    <name evidence="1" type="ORF">BU24DRAFT_151876</name>
</gene>
<dbReference type="AlphaFoldDB" id="A0A6A5XWF9"/>
<dbReference type="Proteomes" id="UP000799778">
    <property type="component" value="Unassembled WGS sequence"/>
</dbReference>
<protein>
    <recommendedName>
        <fullName evidence="3">Reverse transcriptase zinc-binding domain-containing protein</fullName>
    </recommendedName>
</protein>
<keyword evidence="2" id="KW-1185">Reference proteome</keyword>
<evidence type="ECO:0000313" key="1">
    <source>
        <dbReference type="EMBL" id="KAF2017502.1"/>
    </source>
</evidence>
<accession>A0A6A5XWF9</accession>
<dbReference type="OrthoDB" id="3261222at2759"/>
<evidence type="ECO:0008006" key="3">
    <source>
        <dbReference type="Google" id="ProtNLM"/>
    </source>
</evidence>
<sequence>MDSAILNQLRGGYCRLNAYLFKIGQVDSELCEYGNKETVEHFLLECPRWDAHRKRRRKREELEKLTVTRMCGAYSSEKLDGPIEKWRPTMQTVREAISYVKDIGRLDARTTN</sequence>